<accession>A0A2W5SDN3</accession>
<evidence type="ECO:0000256" key="5">
    <source>
        <dbReference type="ARBA" id="ARBA00022692"/>
    </source>
</evidence>
<comment type="caution">
    <text evidence="13">The sequence shown here is derived from an EMBL/GenBank/DDBJ whole genome shotgun (WGS) entry which is preliminary data.</text>
</comment>
<protein>
    <recommendedName>
        <fullName evidence="10">Trk system potassium uptake protein</fullName>
    </recommendedName>
</protein>
<evidence type="ECO:0000256" key="4">
    <source>
        <dbReference type="ARBA" id="ARBA00022538"/>
    </source>
</evidence>
<feature type="transmembrane region" description="Helical" evidence="12">
    <location>
        <begin position="180"/>
        <end position="202"/>
    </location>
</feature>
<feature type="transmembrane region" description="Helical" evidence="12">
    <location>
        <begin position="421"/>
        <end position="441"/>
    </location>
</feature>
<evidence type="ECO:0000256" key="6">
    <source>
        <dbReference type="ARBA" id="ARBA00022958"/>
    </source>
</evidence>
<feature type="transmembrane region" description="Helical" evidence="12">
    <location>
        <begin position="311"/>
        <end position="339"/>
    </location>
</feature>
<feature type="transmembrane region" description="Helical" evidence="12">
    <location>
        <begin position="134"/>
        <end position="153"/>
    </location>
</feature>
<dbReference type="EMBL" id="QFQS01000001">
    <property type="protein sequence ID" value="PZR00270.1"/>
    <property type="molecule type" value="Genomic_DNA"/>
</dbReference>
<dbReference type="PIRSF" id="PIRSF006247">
    <property type="entry name" value="TrkH"/>
    <property type="match status" value="1"/>
</dbReference>
<feature type="binding site" evidence="11">
    <location>
        <position position="220"/>
    </location>
    <ligand>
        <name>K(+)</name>
        <dbReference type="ChEBI" id="CHEBI:29103"/>
    </ligand>
</feature>
<comment type="similarity">
    <text evidence="10">Belongs to the TrkH potassium transport family.</text>
</comment>
<feature type="binding site" evidence="11">
    <location>
        <position position="113"/>
    </location>
    <ligand>
        <name>K(+)</name>
        <dbReference type="ChEBI" id="CHEBI:29103"/>
    </ligand>
</feature>
<dbReference type="InterPro" id="IPR004772">
    <property type="entry name" value="TrkH"/>
</dbReference>
<evidence type="ECO:0000256" key="9">
    <source>
        <dbReference type="ARBA" id="ARBA00023136"/>
    </source>
</evidence>
<feature type="transmembrane region" description="Helical" evidence="12">
    <location>
        <begin position="71"/>
        <end position="92"/>
    </location>
</feature>
<keyword evidence="6 10" id="KW-0630">Potassium</keyword>
<comment type="function">
    <text evidence="10">Low-affinity potassium transport system. Interacts with Trk system potassium uptake protein TrkA.</text>
</comment>
<keyword evidence="8 10" id="KW-0406">Ion transport</keyword>
<feature type="binding site" evidence="11">
    <location>
        <position position="431"/>
    </location>
    <ligand>
        <name>K(+)</name>
        <dbReference type="ChEBI" id="CHEBI:29103"/>
    </ligand>
</feature>
<keyword evidence="2 10" id="KW-0813">Transport</keyword>
<evidence type="ECO:0000313" key="13">
    <source>
        <dbReference type="EMBL" id="PZR00270.1"/>
    </source>
</evidence>
<name>A0A2W5SDN3_CERSP</name>
<dbReference type="GO" id="GO:0015379">
    <property type="term" value="F:potassium:chloride symporter activity"/>
    <property type="evidence" value="ECO:0007669"/>
    <property type="project" value="InterPro"/>
</dbReference>
<dbReference type="Pfam" id="PF02386">
    <property type="entry name" value="TrkH"/>
    <property type="match status" value="1"/>
</dbReference>
<dbReference type="PANTHER" id="PTHR32024:SF3">
    <property type="entry name" value="TRK SYSTEM POTASSIUM UPTAKE PROTEIN"/>
    <property type="match status" value="1"/>
</dbReference>
<dbReference type="GO" id="GO:0005886">
    <property type="term" value="C:plasma membrane"/>
    <property type="evidence" value="ECO:0007669"/>
    <property type="project" value="UniProtKB-SubCell"/>
</dbReference>
<dbReference type="AlphaFoldDB" id="A0A2W5SDN3"/>
<evidence type="ECO:0000256" key="3">
    <source>
        <dbReference type="ARBA" id="ARBA00022475"/>
    </source>
</evidence>
<evidence type="ECO:0000256" key="8">
    <source>
        <dbReference type="ARBA" id="ARBA00023065"/>
    </source>
</evidence>
<evidence type="ECO:0000313" key="14">
    <source>
        <dbReference type="Proteomes" id="UP000248975"/>
    </source>
</evidence>
<feature type="binding site" evidence="11">
    <location>
        <position position="315"/>
    </location>
    <ligand>
        <name>K(+)</name>
        <dbReference type="ChEBI" id="CHEBI:29103"/>
    </ligand>
</feature>
<evidence type="ECO:0000256" key="11">
    <source>
        <dbReference type="PIRSR" id="PIRSR006247-1"/>
    </source>
</evidence>
<feature type="transmembrane region" description="Helical" evidence="12">
    <location>
        <begin position="351"/>
        <end position="370"/>
    </location>
</feature>
<keyword evidence="5 12" id="KW-0812">Transmembrane</keyword>
<dbReference type="Proteomes" id="UP000248975">
    <property type="component" value="Unassembled WGS sequence"/>
</dbReference>
<keyword evidence="11" id="KW-0479">Metal-binding</keyword>
<sequence length="482" mass="50824">MLDLRPIGYVVGLMIAVLGVLMLLPAMVDWLAGTDNAPSFLVSAFISTVFGGLLSLATRNSLGKALNVRQAFLLTISAWTIVPVFAALPIILGVQHASPLVGYFEAVSGITTTGSTLLVGLDYIPPGVNLWRGMITWLGGLGIAFVALAFLPVMRVGGMQFFRAEGFDTLGKMLPRANHIALSLAGVYVVLTVICILTYLVIGMSALDAVVNGMSSIATGGFSPADDSFTGHAGLGEYFGTLFMICGSLPYVRYLQMVTGSPKAIWKDTQVRGYLTVIAVSVIAVTGWRLFHFGGELEPTFRETLFNLVSIMSGTGFFSGSFATWGGFSMVVAFALGIIGGCSSSSSGALSVFRVQVTMAAIAAQLRLIATPSRIAPVKYAGRTVDDSTLNGIILYVCGYILSIGILGVAMTLVGVDTESAIFAAWTSLGNIGYGYGPLVAPTGTFVDFPDAAVVMMIVAMIAGRLALLSFFVLLLPRFWRG</sequence>
<keyword evidence="4 10" id="KW-0633">Potassium transport</keyword>
<dbReference type="GO" id="GO:0046872">
    <property type="term" value="F:metal ion binding"/>
    <property type="evidence" value="ECO:0007669"/>
    <property type="project" value="UniProtKB-KW"/>
</dbReference>
<reference evidence="13 14" key="1">
    <citation type="submission" date="2017-08" db="EMBL/GenBank/DDBJ databases">
        <title>Infants hospitalized years apart are colonized by the same room-sourced microbial strains.</title>
        <authorList>
            <person name="Brooks B."/>
            <person name="Olm M.R."/>
            <person name="Firek B.A."/>
            <person name="Baker R."/>
            <person name="Thomas B.C."/>
            <person name="Morowitz M.J."/>
            <person name="Banfield J.F."/>
        </authorList>
    </citation>
    <scope>NUCLEOTIDE SEQUENCE [LARGE SCALE GENOMIC DNA]</scope>
    <source>
        <strain evidence="13">S2_003_000_R2_11</strain>
    </source>
</reference>
<feature type="transmembrane region" description="Helical" evidence="12">
    <location>
        <begin position="273"/>
        <end position="291"/>
    </location>
</feature>
<feature type="transmembrane region" description="Helical" evidence="12">
    <location>
        <begin position="453"/>
        <end position="476"/>
    </location>
</feature>
<feature type="binding site" evidence="11">
    <location>
        <position position="112"/>
    </location>
    <ligand>
        <name>K(+)</name>
        <dbReference type="ChEBI" id="CHEBI:29103"/>
    </ligand>
</feature>
<feature type="transmembrane region" description="Helical" evidence="12">
    <location>
        <begin position="390"/>
        <end position="414"/>
    </location>
</feature>
<organism evidence="13 14">
    <name type="scientific">Cereibacter sphaeroides</name>
    <name type="common">Rhodobacter sphaeroides</name>
    <dbReference type="NCBI Taxonomy" id="1063"/>
    <lineage>
        <taxon>Bacteria</taxon>
        <taxon>Pseudomonadati</taxon>
        <taxon>Pseudomonadota</taxon>
        <taxon>Alphaproteobacteria</taxon>
        <taxon>Rhodobacterales</taxon>
        <taxon>Paracoccaceae</taxon>
        <taxon>Cereibacter</taxon>
    </lineage>
</organism>
<comment type="subcellular location">
    <subcellularLocation>
        <location evidence="10">Cell inner membrane</location>
        <topology evidence="10">Multi-pass membrane protein</topology>
    </subcellularLocation>
    <subcellularLocation>
        <location evidence="1">Cell membrane</location>
        <topology evidence="1">Multi-pass membrane protein</topology>
    </subcellularLocation>
</comment>
<dbReference type="InterPro" id="IPR003445">
    <property type="entry name" value="Cat_transpt"/>
</dbReference>
<evidence type="ECO:0000256" key="1">
    <source>
        <dbReference type="ARBA" id="ARBA00004651"/>
    </source>
</evidence>
<feature type="transmembrane region" description="Helical" evidence="12">
    <location>
        <begin position="7"/>
        <end position="28"/>
    </location>
</feature>
<keyword evidence="3 10" id="KW-1003">Cell membrane</keyword>
<evidence type="ECO:0000256" key="7">
    <source>
        <dbReference type="ARBA" id="ARBA00022989"/>
    </source>
</evidence>
<gene>
    <name evidence="13" type="ORF">DI533_06715</name>
</gene>
<dbReference type="PANTHER" id="PTHR32024">
    <property type="entry name" value="TRK SYSTEM POTASSIUM UPTAKE PROTEIN TRKG-RELATED"/>
    <property type="match status" value="1"/>
</dbReference>
<evidence type="ECO:0000256" key="12">
    <source>
        <dbReference type="SAM" id="Phobius"/>
    </source>
</evidence>
<keyword evidence="7 12" id="KW-1133">Transmembrane helix</keyword>
<keyword evidence="9 10" id="KW-0472">Membrane</keyword>
<proteinExistence type="inferred from homology"/>
<feature type="transmembrane region" description="Helical" evidence="12">
    <location>
        <begin position="235"/>
        <end position="252"/>
    </location>
</feature>
<feature type="transmembrane region" description="Helical" evidence="12">
    <location>
        <begin position="40"/>
        <end position="59"/>
    </location>
</feature>
<evidence type="ECO:0000256" key="10">
    <source>
        <dbReference type="PIRNR" id="PIRNR006247"/>
    </source>
</evidence>
<keyword evidence="10" id="KW-0997">Cell inner membrane</keyword>
<evidence type="ECO:0000256" key="2">
    <source>
        <dbReference type="ARBA" id="ARBA00022448"/>
    </source>
</evidence>